<feature type="transmembrane region" description="Helical" evidence="1">
    <location>
        <begin position="125"/>
        <end position="147"/>
    </location>
</feature>
<feature type="transmembrane region" description="Helical" evidence="1">
    <location>
        <begin position="49"/>
        <end position="67"/>
    </location>
</feature>
<sequence length="543" mass="58141">MPFKSLLKSHLGDILALCGLVVVIALITSIILMAPPLTSSGPLSATDHTILVLLVTVAGTTFSALIASRIRHLMLQLADSTLQRWINPSGNAPARSVALARLDKKWRGILAIDSISEKFGNLPIVLVYLFCALITTSIVTTFTPVTYVRTLSYHPLMPDANYGYDETCVYMVNSSFEDPRPYSWSLPNGSHFFIPANAGGCPTRLANILCPNINSISPNKFAYLDQGVAVETGAIGAPASIYSSQPDSNVPLEQLLQSHGSFILNTTQCVPVMVKNPFQCRPGGKIQYNGGNDSIGKGTTVLTGNYGYGPWLASFINDPNGNVSVTPGYSYGVTCAVDASDVFAYRKVILSFQGSNIGVNSSFARTLSSSGEECQPLQPTISNILFATVAGANWQLLIQNQGIDGLTDSLSQITGSWRKPPYAFTNSQNPLEDSLGLVAALVVSRVNNSGNYVPAEDSKGEYAYVQATRLGTGKRETLLLLIPLVTTTIVLLSLIIMSFKDGQGQSQYQSLPSDAVGKDSIPYTESLLRLIGLAPALEPGTRL</sequence>
<dbReference type="Proteomes" id="UP000235786">
    <property type="component" value="Unassembled WGS sequence"/>
</dbReference>
<gene>
    <name evidence="2" type="ORF">L207DRAFT_623102</name>
</gene>
<evidence type="ECO:0000256" key="1">
    <source>
        <dbReference type="SAM" id="Phobius"/>
    </source>
</evidence>
<keyword evidence="3" id="KW-1185">Reference proteome</keyword>
<feature type="transmembrane region" description="Helical" evidence="1">
    <location>
        <begin position="478"/>
        <end position="499"/>
    </location>
</feature>
<accession>A0A2J6RWF9</accession>
<keyword evidence="1" id="KW-0472">Membrane</keyword>
<organism evidence="2 3">
    <name type="scientific">Hyaloscypha variabilis (strain UAMH 11265 / GT02V1 / F)</name>
    <name type="common">Meliniomyces variabilis</name>
    <dbReference type="NCBI Taxonomy" id="1149755"/>
    <lineage>
        <taxon>Eukaryota</taxon>
        <taxon>Fungi</taxon>
        <taxon>Dikarya</taxon>
        <taxon>Ascomycota</taxon>
        <taxon>Pezizomycotina</taxon>
        <taxon>Leotiomycetes</taxon>
        <taxon>Helotiales</taxon>
        <taxon>Hyaloscyphaceae</taxon>
        <taxon>Hyaloscypha</taxon>
        <taxon>Hyaloscypha variabilis</taxon>
    </lineage>
</organism>
<keyword evidence="1" id="KW-1133">Transmembrane helix</keyword>
<protein>
    <submittedName>
        <fullName evidence="2">Uncharacterized protein</fullName>
    </submittedName>
</protein>
<evidence type="ECO:0000313" key="3">
    <source>
        <dbReference type="Proteomes" id="UP000235786"/>
    </source>
</evidence>
<evidence type="ECO:0000313" key="2">
    <source>
        <dbReference type="EMBL" id="PMD42848.1"/>
    </source>
</evidence>
<reference evidence="2 3" key="1">
    <citation type="submission" date="2016-04" db="EMBL/GenBank/DDBJ databases">
        <title>A degradative enzymes factory behind the ericoid mycorrhizal symbiosis.</title>
        <authorList>
            <consortium name="DOE Joint Genome Institute"/>
            <person name="Martino E."/>
            <person name="Morin E."/>
            <person name="Grelet G."/>
            <person name="Kuo A."/>
            <person name="Kohler A."/>
            <person name="Daghino S."/>
            <person name="Barry K."/>
            <person name="Choi C."/>
            <person name="Cichocki N."/>
            <person name="Clum A."/>
            <person name="Copeland A."/>
            <person name="Hainaut M."/>
            <person name="Haridas S."/>
            <person name="Labutti K."/>
            <person name="Lindquist E."/>
            <person name="Lipzen A."/>
            <person name="Khouja H.-R."/>
            <person name="Murat C."/>
            <person name="Ohm R."/>
            <person name="Olson A."/>
            <person name="Spatafora J."/>
            <person name="Veneault-Fourrey C."/>
            <person name="Henrissat B."/>
            <person name="Grigoriev I."/>
            <person name="Martin F."/>
            <person name="Perotto S."/>
        </authorList>
    </citation>
    <scope>NUCLEOTIDE SEQUENCE [LARGE SCALE GENOMIC DNA]</scope>
    <source>
        <strain evidence="2 3">F</strain>
    </source>
</reference>
<dbReference type="EMBL" id="KZ613943">
    <property type="protein sequence ID" value="PMD42848.1"/>
    <property type="molecule type" value="Genomic_DNA"/>
</dbReference>
<dbReference type="AlphaFoldDB" id="A0A2J6RWF9"/>
<dbReference type="OrthoDB" id="5400196at2759"/>
<keyword evidence="1" id="KW-0812">Transmembrane</keyword>
<name>A0A2J6RWF9_HYAVF</name>
<feature type="transmembrane region" description="Helical" evidence="1">
    <location>
        <begin position="12"/>
        <end position="37"/>
    </location>
</feature>
<proteinExistence type="predicted"/>